<organism evidence="1 2">
    <name type="scientific">Williamwhitmania taraxaci</name>
    <dbReference type="NCBI Taxonomy" id="1640674"/>
    <lineage>
        <taxon>Bacteria</taxon>
        <taxon>Pseudomonadati</taxon>
        <taxon>Bacteroidota</taxon>
        <taxon>Bacteroidia</taxon>
        <taxon>Bacteroidales</taxon>
        <taxon>Williamwhitmaniaceae</taxon>
        <taxon>Williamwhitmania</taxon>
    </lineage>
</organism>
<dbReference type="Proteomes" id="UP000199452">
    <property type="component" value="Unassembled WGS sequence"/>
</dbReference>
<evidence type="ECO:0000313" key="2">
    <source>
        <dbReference type="Proteomes" id="UP000199452"/>
    </source>
</evidence>
<dbReference type="NCBIfam" id="NF033709">
    <property type="entry name" value="PorV_fam"/>
    <property type="match status" value="1"/>
</dbReference>
<evidence type="ECO:0008006" key="3">
    <source>
        <dbReference type="Google" id="ProtNLM"/>
    </source>
</evidence>
<dbReference type="NCBIfam" id="NF033711">
    <property type="entry name" value="T9SS_PorQ"/>
    <property type="match status" value="1"/>
</dbReference>
<proteinExistence type="predicted"/>
<gene>
    <name evidence="1" type="ORF">SAMN05216323_10305</name>
</gene>
<accession>A0A1G6LAY5</accession>
<dbReference type="STRING" id="1640674.SAMN05216323_10305"/>
<keyword evidence="2" id="KW-1185">Reference proteome</keyword>
<sequence length="371" mass="40980">MAFNLTWSKGRFVQLVNFTPTKNDMRKKIGLTLVAISLLCSALMAQSGGEATYSFLRLPVSARASALGGEAVGLWDNDAGLVLQCPSLMNASTTKQLSLAYISYYADISYGSIGLVYDFGKLGTMAFGLSGINYGSFDAADEVGNITGSFRASEYFANISWARPINERFQFGASFKPVYSALESYVSYGFALDMGTTYHSTDSLFAATLMFRNAGTQVKTYTGEREPLPSEVVAGVSLKMRHAPFRILATFDQLQDMNVYFKRPEKNTDPFATGETTTKSQSAVERFGNEVLSHTTAGVEFNPLRGFYLRGGYSFRRRNELKLVDRPAMVGFSWGFGLKIRRLMFNYARSNYHISGGSNVFSVTVNLGERR</sequence>
<dbReference type="OrthoDB" id="9809953at2"/>
<reference evidence="1 2" key="1">
    <citation type="submission" date="2016-09" db="EMBL/GenBank/DDBJ databases">
        <authorList>
            <person name="Capua I."/>
            <person name="De Benedictis P."/>
            <person name="Joannis T."/>
            <person name="Lombin L.H."/>
            <person name="Cattoli G."/>
        </authorList>
    </citation>
    <scope>NUCLEOTIDE SEQUENCE [LARGE SCALE GENOMIC DNA]</scope>
    <source>
        <strain evidence="1 2">A7P-90m</strain>
    </source>
</reference>
<evidence type="ECO:0000313" key="1">
    <source>
        <dbReference type="EMBL" id="SDC40308.1"/>
    </source>
</evidence>
<protein>
    <recommendedName>
        <fullName evidence="3">Type IX secretion system protein PorQ</fullName>
    </recommendedName>
</protein>
<dbReference type="EMBL" id="FMYP01000030">
    <property type="protein sequence ID" value="SDC40308.1"/>
    <property type="molecule type" value="Genomic_DNA"/>
</dbReference>
<dbReference type="AlphaFoldDB" id="A0A1G6LAY5"/>
<name>A0A1G6LAY5_9BACT</name>